<dbReference type="Pfam" id="PF03725">
    <property type="entry name" value="RNase_PH_C"/>
    <property type="match status" value="1"/>
</dbReference>
<dbReference type="GO" id="GO:0006402">
    <property type="term" value="P:mRNA catabolic process"/>
    <property type="evidence" value="ECO:0007669"/>
    <property type="project" value="UniProtKB-UniRule"/>
</dbReference>
<dbReference type="InterPro" id="IPR012162">
    <property type="entry name" value="PNPase"/>
</dbReference>
<dbReference type="InterPro" id="IPR020568">
    <property type="entry name" value="Ribosomal_Su5_D2-typ_SF"/>
</dbReference>
<dbReference type="PATRIC" id="fig|61435.5.peg.1648"/>
<dbReference type="SUPFAM" id="SSF46915">
    <property type="entry name" value="Polynucleotide phosphorylase/guanosine pentaphosphate synthase (PNPase/GPSI), domain 3"/>
    <property type="match status" value="1"/>
</dbReference>
<dbReference type="FunFam" id="3.30.1370.10:FF:000001">
    <property type="entry name" value="Polyribonucleotide nucleotidyltransferase"/>
    <property type="match status" value="1"/>
</dbReference>
<comment type="cofactor">
    <cofactor evidence="9">
        <name>Mg(2+)</name>
        <dbReference type="ChEBI" id="CHEBI:18420"/>
    </cofactor>
</comment>
<feature type="binding site" evidence="9">
    <location>
        <position position="484"/>
    </location>
    <ligand>
        <name>Mg(2+)</name>
        <dbReference type="ChEBI" id="CHEBI:18420"/>
    </ligand>
</feature>
<evidence type="ECO:0000256" key="7">
    <source>
        <dbReference type="ARBA" id="ARBA00022842"/>
    </source>
</evidence>
<dbReference type="CDD" id="cd11363">
    <property type="entry name" value="RNase_PH_PNPase_1"/>
    <property type="match status" value="1"/>
</dbReference>
<evidence type="ECO:0000256" key="9">
    <source>
        <dbReference type="HAMAP-Rule" id="MF_01595"/>
    </source>
</evidence>
<dbReference type="InterPro" id="IPR015847">
    <property type="entry name" value="ExoRNase_PH_dom2"/>
</dbReference>
<dbReference type="RefSeq" id="WP_058292975.1">
    <property type="nucleotide sequence ID" value="NZ_JGYD01000029.1"/>
</dbReference>
<dbReference type="InterPro" id="IPR012340">
    <property type="entry name" value="NA-bd_OB-fold"/>
</dbReference>
<proteinExistence type="inferred from homology"/>
<dbReference type="InterPro" id="IPR036612">
    <property type="entry name" value="KH_dom_type_1_sf"/>
</dbReference>
<dbReference type="GO" id="GO:0005829">
    <property type="term" value="C:cytosol"/>
    <property type="evidence" value="ECO:0007669"/>
    <property type="project" value="UniProtKB-ARBA"/>
</dbReference>
<keyword evidence="4 9" id="KW-0808">Transferase</keyword>
<organism evidence="12 13">
    <name type="scientific">Dehalococcoides mccartyi</name>
    <dbReference type="NCBI Taxonomy" id="61435"/>
    <lineage>
        <taxon>Bacteria</taxon>
        <taxon>Bacillati</taxon>
        <taxon>Chloroflexota</taxon>
        <taxon>Dehalococcoidia</taxon>
        <taxon>Dehalococcoidales</taxon>
        <taxon>Dehalococcoidaceae</taxon>
        <taxon>Dehalococcoides</taxon>
    </lineage>
</organism>
<dbReference type="EMBL" id="JGYD01000029">
    <property type="protein sequence ID" value="KSV16092.1"/>
    <property type="molecule type" value="Genomic_DNA"/>
</dbReference>
<protein>
    <recommendedName>
        <fullName evidence="9">Polyribonucleotide nucleotidyltransferase</fullName>
        <ecNumber evidence="9">2.7.7.8</ecNumber>
    </recommendedName>
    <alternativeName>
        <fullName evidence="9">Polynucleotide phosphorylase</fullName>
        <shortName evidence="9">PNPase</shortName>
    </alternativeName>
</protein>
<dbReference type="InterPro" id="IPR036345">
    <property type="entry name" value="ExoRNase_PH_dom2_sf"/>
</dbReference>
<feature type="region of interest" description="Disordered" evidence="10">
    <location>
        <begin position="696"/>
        <end position="720"/>
    </location>
</feature>
<dbReference type="FunFam" id="2.40.50.140:FF:000023">
    <property type="entry name" value="Polyribonucleotide nucleotidyltransferase"/>
    <property type="match status" value="1"/>
</dbReference>
<keyword evidence="7 9" id="KW-0460">Magnesium</keyword>
<dbReference type="OrthoDB" id="9804305at2"/>
<dbReference type="AlphaFoldDB" id="A0A0V8LX63"/>
<keyword evidence="6 9" id="KW-0479">Metal-binding</keyword>
<dbReference type="Pfam" id="PF01138">
    <property type="entry name" value="RNase_PH"/>
    <property type="match status" value="2"/>
</dbReference>
<dbReference type="SUPFAM" id="SSF54211">
    <property type="entry name" value="Ribosomal protein S5 domain 2-like"/>
    <property type="match status" value="2"/>
</dbReference>
<reference evidence="12 13" key="1">
    <citation type="journal article" date="2015" name="Sci. Rep.">
        <title>A comparative genomics and reductive dehalogenase gene transcription study of two chloroethene-respiring bacteria, Dehalococcoides mccartyi strains MB and 11a.</title>
        <authorList>
            <person name="Low A."/>
            <person name="Shen Z."/>
            <person name="Cheng D."/>
            <person name="Rogers M.J."/>
            <person name="Lee P.K."/>
            <person name="He J."/>
        </authorList>
    </citation>
    <scope>NUCLEOTIDE SEQUENCE [LARGE SCALE GENOMIC DNA]</scope>
    <source>
        <strain evidence="12 13">MB</strain>
    </source>
</reference>
<evidence type="ECO:0000256" key="6">
    <source>
        <dbReference type="ARBA" id="ARBA00022723"/>
    </source>
</evidence>
<dbReference type="Pfam" id="PF03726">
    <property type="entry name" value="PNPase"/>
    <property type="match status" value="1"/>
</dbReference>
<dbReference type="SUPFAM" id="SSF55666">
    <property type="entry name" value="Ribonuclease PH domain 2-like"/>
    <property type="match status" value="2"/>
</dbReference>
<keyword evidence="3 9" id="KW-0963">Cytoplasm</keyword>
<dbReference type="InterPro" id="IPR004088">
    <property type="entry name" value="KH_dom_type_1"/>
</dbReference>
<dbReference type="GO" id="GO:0000287">
    <property type="term" value="F:magnesium ion binding"/>
    <property type="evidence" value="ECO:0007669"/>
    <property type="project" value="UniProtKB-UniRule"/>
</dbReference>
<dbReference type="SMART" id="SM00322">
    <property type="entry name" value="KH"/>
    <property type="match status" value="1"/>
</dbReference>
<evidence type="ECO:0000256" key="10">
    <source>
        <dbReference type="SAM" id="MobiDB-lite"/>
    </source>
</evidence>
<comment type="similarity">
    <text evidence="2 9">Belongs to the polyribonucleotide nucleotidyltransferase family.</text>
</comment>
<evidence type="ECO:0000313" key="12">
    <source>
        <dbReference type="EMBL" id="KSV16092.1"/>
    </source>
</evidence>
<dbReference type="InterPro" id="IPR027408">
    <property type="entry name" value="PNPase/RNase_PH_dom_sf"/>
</dbReference>
<evidence type="ECO:0000256" key="3">
    <source>
        <dbReference type="ARBA" id="ARBA00022490"/>
    </source>
</evidence>
<dbReference type="Pfam" id="PF00013">
    <property type="entry name" value="KH_1"/>
    <property type="match status" value="1"/>
</dbReference>
<dbReference type="FunFam" id="3.30.230.70:FF:000002">
    <property type="entry name" value="Polyribonucleotide nucleotidyltransferase"/>
    <property type="match status" value="1"/>
</dbReference>
<dbReference type="NCBIfam" id="NF008805">
    <property type="entry name" value="PRK11824.1"/>
    <property type="match status" value="1"/>
</dbReference>
<evidence type="ECO:0000256" key="2">
    <source>
        <dbReference type="ARBA" id="ARBA00007404"/>
    </source>
</evidence>
<dbReference type="EC" id="2.7.7.8" evidence="9"/>
<evidence type="ECO:0000313" key="13">
    <source>
        <dbReference type="Proteomes" id="UP000053577"/>
    </source>
</evidence>
<evidence type="ECO:0000256" key="1">
    <source>
        <dbReference type="ARBA" id="ARBA00004496"/>
    </source>
</evidence>
<comment type="catalytic activity">
    <reaction evidence="9">
        <text>RNA(n+1) + phosphate = RNA(n) + a ribonucleoside 5'-diphosphate</text>
        <dbReference type="Rhea" id="RHEA:22096"/>
        <dbReference type="Rhea" id="RHEA-COMP:14527"/>
        <dbReference type="Rhea" id="RHEA-COMP:17342"/>
        <dbReference type="ChEBI" id="CHEBI:43474"/>
        <dbReference type="ChEBI" id="CHEBI:57930"/>
        <dbReference type="ChEBI" id="CHEBI:140395"/>
        <dbReference type="EC" id="2.7.7.8"/>
    </reaction>
</comment>
<evidence type="ECO:0000259" key="11">
    <source>
        <dbReference type="PROSITE" id="PS50126"/>
    </source>
</evidence>
<dbReference type="PIRSF" id="PIRSF005499">
    <property type="entry name" value="PNPase"/>
    <property type="match status" value="1"/>
</dbReference>
<comment type="function">
    <text evidence="9">Involved in mRNA degradation. Catalyzes the phosphorolysis of single-stranded polyribonucleotides processively in the 3'- to 5'-direction.</text>
</comment>
<dbReference type="PANTHER" id="PTHR11252">
    <property type="entry name" value="POLYRIBONUCLEOTIDE NUCLEOTIDYLTRANSFERASE"/>
    <property type="match status" value="1"/>
</dbReference>
<dbReference type="InterPro" id="IPR036456">
    <property type="entry name" value="PNPase_PH_RNA-bd_sf"/>
</dbReference>
<dbReference type="InterPro" id="IPR003029">
    <property type="entry name" value="S1_domain"/>
</dbReference>
<dbReference type="Proteomes" id="UP000053577">
    <property type="component" value="Unassembled WGS sequence"/>
</dbReference>
<dbReference type="HAMAP" id="MF_01595">
    <property type="entry name" value="PNPase"/>
    <property type="match status" value="1"/>
</dbReference>
<accession>A0A0V8LX63</accession>
<dbReference type="PROSITE" id="PS50126">
    <property type="entry name" value="S1"/>
    <property type="match status" value="1"/>
</dbReference>
<gene>
    <name evidence="9" type="primary">pnp</name>
    <name evidence="12" type="ORF">DA01_08385</name>
</gene>
<feature type="domain" description="S1 motif" evidence="11">
    <location>
        <begin position="620"/>
        <end position="688"/>
    </location>
</feature>
<dbReference type="CDD" id="cd11364">
    <property type="entry name" value="RNase_PH_PNPase_2"/>
    <property type="match status" value="1"/>
</dbReference>
<dbReference type="CDD" id="cd04472">
    <property type="entry name" value="S1_PNPase"/>
    <property type="match status" value="1"/>
</dbReference>
<keyword evidence="5 9" id="KW-0548">Nucleotidyltransferase</keyword>
<dbReference type="NCBIfam" id="TIGR03591">
    <property type="entry name" value="polynuc_phos"/>
    <property type="match status" value="1"/>
</dbReference>
<dbReference type="InterPro" id="IPR004087">
    <property type="entry name" value="KH_dom"/>
</dbReference>
<sequence length="720" mass="78533">MITANSFERTIGGRKLIIESGKMARLADAAVTIRYADTELLVTLCAAKKPREGVDFLPLTIDYEERMYAAGKIPGGFIRREGRPSEQAILAGRLTDRPLRPLLPKEWRNELQIIITVIASDKENDADIWGVVGASTVLTMSQIPYEGPVGASRVGYINGEFVLNPTFAQLEQSQMDLVVVSTRKAVVMIEAGSKEIPEDLMIKAIEFAHQANQELIDLQDEIRAKLGKEKLPVPVLEIPEEVKTAVATFVKGRVNEALSHQDKTLRENAVEALQSELVEALAETYAEGDILAAYDKEIKKAIRSTILEKDIRVNGRGIKQLRQLDAETGILPRVHGSALFTRGDTQVMAITTLGSLQEAQQLDGLSAEDTKRFMLHYNFAPFSTGEVKRSGSPGRREIGHGALAERALVPVLPTPEEFPYTIRMVADVVGSSGSTSMGSVCSSSLSLMDAGVPVKKAVAGISIGLITGENDTYCTITDIEGIEDNYGDMDFKVAGTRDGITAIQVDMKVKGISFDVIRDAIYQAKEARYTILEVMDKALAQPKTELSPYAPRMYKISIDPSKIGSVIGSGGKTIRSIIEQTNTTVDIENDGTVVIGATDEASAQKAIKIIEDLTKDVEAGSVYTGKVTRIMTFGAFVEILPGKEGMVHISELADHRVEKVEDVVKVGDEITVKVTEIDSQGRINLSHRVILNPNAVPISRNRDSQPRRSGPFRPQDRSNS</sequence>
<comment type="caution">
    <text evidence="12">The sequence shown here is derived from an EMBL/GenBank/DDBJ whole genome shotgun (WGS) entry which is preliminary data.</text>
</comment>
<name>A0A0V8LX63_9CHLR</name>
<dbReference type="PROSITE" id="PS50084">
    <property type="entry name" value="KH_TYPE_1"/>
    <property type="match status" value="1"/>
</dbReference>
<dbReference type="Gene3D" id="3.30.1370.10">
    <property type="entry name" value="K Homology domain, type 1"/>
    <property type="match status" value="1"/>
</dbReference>
<evidence type="ECO:0000256" key="5">
    <source>
        <dbReference type="ARBA" id="ARBA00022695"/>
    </source>
</evidence>
<comment type="subcellular location">
    <subcellularLocation>
        <location evidence="1 9">Cytoplasm</location>
    </subcellularLocation>
</comment>
<dbReference type="Gene3D" id="3.30.230.70">
    <property type="entry name" value="GHMP Kinase, N-terminal domain"/>
    <property type="match status" value="2"/>
</dbReference>
<dbReference type="FunFam" id="3.30.230.70:FF:000001">
    <property type="entry name" value="Polyribonucleotide nucleotidyltransferase"/>
    <property type="match status" value="1"/>
</dbReference>
<feature type="binding site" evidence="9">
    <location>
        <position position="490"/>
    </location>
    <ligand>
        <name>Mg(2+)</name>
        <dbReference type="ChEBI" id="CHEBI:18420"/>
    </ligand>
</feature>
<evidence type="ECO:0000256" key="8">
    <source>
        <dbReference type="ARBA" id="ARBA00022884"/>
    </source>
</evidence>
<dbReference type="eggNOG" id="COG1185">
    <property type="taxonomic scope" value="Bacteria"/>
</dbReference>
<dbReference type="InterPro" id="IPR001247">
    <property type="entry name" value="ExoRNase_PH_dom1"/>
</dbReference>
<dbReference type="SMART" id="SM00316">
    <property type="entry name" value="S1"/>
    <property type="match status" value="1"/>
</dbReference>
<dbReference type="GO" id="GO:0004654">
    <property type="term" value="F:polyribonucleotide nucleotidyltransferase activity"/>
    <property type="evidence" value="ECO:0007669"/>
    <property type="project" value="UniProtKB-UniRule"/>
</dbReference>
<dbReference type="GO" id="GO:0000175">
    <property type="term" value="F:3'-5'-RNA exonuclease activity"/>
    <property type="evidence" value="ECO:0007669"/>
    <property type="project" value="TreeGrafter"/>
</dbReference>
<dbReference type="Pfam" id="PF00575">
    <property type="entry name" value="S1"/>
    <property type="match status" value="1"/>
</dbReference>
<dbReference type="InterPro" id="IPR015848">
    <property type="entry name" value="PNPase_PH_RNA-bd_bac/org-type"/>
</dbReference>
<evidence type="ECO:0000256" key="4">
    <source>
        <dbReference type="ARBA" id="ARBA00022679"/>
    </source>
</evidence>
<keyword evidence="8 9" id="KW-0694">RNA-binding</keyword>
<dbReference type="GO" id="GO:0003723">
    <property type="term" value="F:RNA binding"/>
    <property type="evidence" value="ECO:0007669"/>
    <property type="project" value="UniProtKB-UniRule"/>
</dbReference>
<dbReference type="CDD" id="cd02393">
    <property type="entry name" value="KH-I_PNPase"/>
    <property type="match status" value="1"/>
</dbReference>
<dbReference type="SUPFAM" id="SSF50249">
    <property type="entry name" value="Nucleic acid-binding proteins"/>
    <property type="match status" value="1"/>
</dbReference>
<dbReference type="Gene3D" id="2.40.50.140">
    <property type="entry name" value="Nucleic acid-binding proteins"/>
    <property type="match status" value="1"/>
</dbReference>
<dbReference type="SUPFAM" id="SSF54791">
    <property type="entry name" value="Eukaryotic type KH-domain (KH-domain type I)"/>
    <property type="match status" value="1"/>
</dbReference>
<dbReference type="PANTHER" id="PTHR11252:SF0">
    <property type="entry name" value="POLYRIBONUCLEOTIDE NUCLEOTIDYLTRANSFERASE 1, MITOCHONDRIAL"/>
    <property type="match status" value="1"/>
</dbReference>
<dbReference type="GO" id="GO:0006396">
    <property type="term" value="P:RNA processing"/>
    <property type="evidence" value="ECO:0007669"/>
    <property type="project" value="InterPro"/>
</dbReference>